<comment type="caution">
    <text evidence="3">The sequence shown here is derived from an EMBL/GenBank/DDBJ whole genome shotgun (WGS) entry which is preliminary data.</text>
</comment>
<reference evidence="3" key="1">
    <citation type="submission" date="2020-10" db="EMBL/GenBank/DDBJ databases">
        <authorList>
            <person name="Gilroy R."/>
        </authorList>
    </citation>
    <scope>NUCLEOTIDE SEQUENCE</scope>
    <source>
        <strain evidence="3">3924</strain>
    </source>
</reference>
<feature type="compositionally biased region" description="Gly residues" evidence="1">
    <location>
        <begin position="27"/>
        <end position="49"/>
    </location>
</feature>
<reference evidence="3" key="2">
    <citation type="journal article" date="2021" name="PeerJ">
        <title>Extensive microbial diversity within the chicken gut microbiome revealed by metagenomics and culture.</title>
        <authorList>
            <person name="Gilroy R."/>
            <person name="Ravi A."/>
            <person name="Getino M."/>
            <person name="Pursley I."/>
            <person name="Horton D.L."/>
            <person name="Alikhan N.F."/>
            <person name="Baker D."/>
            <person name="Gharbi K."/>
            <person name="Hall N."/>
            <person name="Watson M."/>
            <person name="Adriaenssens E.M."/>
            <person name="Foster-Nyarko E."/>
            <person name="Jarju S."/>
            <person name="Secka A."/>
            <person name="Antonio M."/>
            <person name="Oren A."/>
            <person name="Chaudhuri R.R."/>
            <person name="La Ragione R."/>
            <person name="Hildebrand F."/>
            <person name="Pallen M.J."/>
        </authorList>
    </citation>
    <scope>NUCLEOTIDE SEQUENCE</scope>
    <source>
        <strain evidence="3">3924</strain>
    </source>
</reference>
<accession>A0A940DKB4</accession>
<keyword evidence="2" id="KW-0732">Signal</keyword>
<dbReference type="Proteomes" id="UP000712007">
    <property type="component" value="Unassembled WGS sequence"/>
</dbReference>
<evidence type="ECO:0000256" key="2">
    <source>
        <dbReference type="SAM" id="SignalP"/>
    </source>
</evidence>
<feature type="region of interest" description="Disordered" evidence="1">
    <location>
        <begin position="27"/>
        <end position="51"/>
    </location>
</feature>
<dbReference type="EMBL" id="JADIMV010000088">
    <property type="protein sequence ID" value="MBO8440036.1"/>
    <property type="molecule type" value="Genomic_DNA"/>
</dbReference>
<protein>
    <submittedName>
        <fullName evidence="3">Right-handed parallel beta-helix repeat-containing protein</fullName>
    </submittedName>
</protein>
<sequence length="447" mass="48188">MKLISKILVAVMAAAVLFTSCEPQTITGGGDGSGNGNNNGGNNNGGGTTADGITVWPKDTTVILTDHYLVPEGESLYVEEGATVIASNSEVKPEIVVLGNLYVLGTEANPVTFTVEESSKSDRFSRNWGGIICGYNSEEVVLQNAIIEYGGAQTQESSLSFQHQLFKTETGEGVPGFHFCNPDGQFVITGCTFRNMAEDCIYITGGKSIVMNNRFICNGYDGGEAINYKSDCLVDVAFNFIYDANTNGFKLSNEGFAYVQTVFNGYNNTMVNCGWRRPGVKGGCIWLEAAIIANLYNNLVYDCRWGLKYDIEDDHDESCVLTPNYYFASTQTGVDQMQADAEEGILNSADDIMSATPGDMNPLFVNFTQQDDININVGGNAAGAPVEFNDSWDFHLSAGSPALTGGVTGFTRHFATEGLVFEGLQDRGNDTFTSPDPQPFFGAFGQN</sequence>
<feature type="chain" id="PRO_5037290719" evidence="2">
    <location>
        <begin position="22"/>
        <end position="447"/>
    </location>
</feature>
<gene>
    <name evidence="3" type="ORF">IAC51_05235</name>
</gene>
<organism evidence="3 4">
    <name type="scientific">Candidatus Aphodosoma intestinipullorum</name>
    <dbReference type="NCBI Taxonomy" id="2840674"/>
    <lineage>
        <taxon>Bacteria</taxon>
        <taxon>Pseudomonadati</taxon>
        <taxon>Bacteroidota</taxon>
        <taxon>Bacteroidia</taxon>
        <taxon>Bacteroidales</taxon>
        <taxon>Candidatus Aphodosoma</taxon>
    </lineage>
</organism>
<evidence type="ECO:0000313" key="4">
    <source>
        <dbReference type="Proteomes" id="UP000712007"/>
    </source>
</evidence>
<proteinExistence type="predicted"/>
<evidence type="ECO:0000313" key="3">
    <source>
        <dbReference type="EMBL" id="MBO8440036.1"/>
    </source>
</evidence>
<dbReference type="SUPFAM" id="SSF51126">
    <property type="entry name" value="Pectin lyase-like"/>
    <property type="match status" value="1"/>
</dbReference>
<feature type="signal peptide" evidence="2">
    <location>
        <begin position="1"/>
        <end position="21"/>
    </location>
</feature>
<dbReference type="PROSITE" id="PS51257">
    <property type="entry name" value="PROKAR_LIPOPROTEIN"/>
    <property type="match status" value="1"/>
</dbReference>
<evidence type="ECO:0000256" key="1">
    <source>
        <dbReference type="SAM" id="MobiDB-lite"/>
    </source>
</evidence>
<name>A0A940DKB4_9BACT</name>
<dbReference type="InterPro" id="IPR011050">
    <property type="entry name" value="Pectin_lyase_fold/virulence"/>
</dbReference>
<dbReference type="AlphaFoldDB" id="A0A940DKB4"/>